<evidence type="ECO:0000313" key="1">
    <source>
        <dbReference type="EMBL" id="KJV63054.1"/>
    </source>
</evidence>
<sequence length="54" mass="6459">MHIFQEYRAIVPYENAALHYFDLLERLGSASPLVCSSYIRLFWAFTHRKSFVYT</sequence>
<dbReference type="Proteomes" id="UP000033754">
    <property type="component" value="Unassembled WGS sequence"/>
</dbReference>
<dbReference type="AlphaFoldDB" id="A0A0F3N813"/>
<proteinExistence type="predicted"/>
<dbReference type="EMBL" id="LANT01000008">
    <property type="protein sequence ID" value="KJV63054.1"/>
    <property type="molecule type" value="Genomic_DNA"/>
</dbReference>
<dbReference type="PATRIC" id="fig|1359161.3.peg.1214"/>
<protein>
    <submittedName>
        <fullName evidence="1">Uncharacterized protein</fullName>
    </submittedName>
</protein>
<reference evidence="1 2" key="1">
    <citation type="submission" date="2015-01" db="EMBL/GenBank/DDBJ databases">
        <title>Genome Sequencing of Rickettsiales.</title>
        <authorList>
            <person name="Daugherty S.C."/>
            <person name="Su Q."/>
            <person name="Abolude K."/>
            <person name="Beier-Sexton M."/>
            <person name="Carlyon J.A."/>
            <person name="Carter R."/>
            <person name="Day N.P."/>
            <person name="Dumler S.J."/>
            <person name="Dyachenko V."/>
            <person name="Godinez A."/>
            <person name="Kurtti T.J."/>
            <person name="Lichay M."/>
            <person name="Mullins K.E."/>
            <person name="Ott S."/>
            <person name="Pappas-Brown V."/>
            <person name="Paris D.H."/>
            <person name="Patel P."/>
            <person name="Richards A.L."/>
            <person name="Sadzewicz L."/>
            <person name="Sears K."/>
            <person name="Seidman D."/>
            <person name="Sengamalay N."/>
            <person name="Stenos J."/>
            <person name="Tallon L.J."/>
            <person name="Vincent G."/>
            <person name="Fraser C.M."/>
            <person name="Munderloh U."/>
            <person name="Dunning-Hotopp J.C."/>
        </authorList>
    </citation>
    <scope>NUCLEOTIDE SEQUENCE [LARGE SCALE GENOMIC DNA]</scope>
    <source>
        <strain evidence="1 2">NCH-1</strain>
    </source>
</reference>
<organism evidence="1 2">
    <name type="scientific">Anaplasma phagocytophilum str. NCH-1</name>
    <dbReference type="NCBI Taxonomy" id="1359161"/>
    <lineage>
        <taxon>Bacteria</taxon>
        <taxon>Pseudomonadati</taxon>
        <taxon>Pseudomonadota</taxon>
        <taxon>Alphaproteobacteria</taxon>
        <taxon>Rickettsiales</taxon>
        <taxon>Anaplasmataceae</taxon>
        <taxon>Anaplasma</taxon>
        <taxon>phagocytophilum group</taxon>
    </lineage>
</organism>
<comment type="caution">
    <text evidence="1">The sequence shown here is derived from an EMBL/GenBank/DDBJ whole genome shotgun (WGS) entry which is preliminary data.</text>
</comment>
<accession>A0A0F3N813</accession>
<evidence type="ECO:0000313" key="2">
    <source>
        <dbReference type="Proteomes" id="UP000033754"/>
    </source>
</evidence>
<gene>
    <name evidence="1" type="ORF">EPHNCH_1080</name>
</gene>
<name>A0A0F3N813_ANAPH</name>